<feature type="binding site" evidence="9">
    <location>
        <position position="208"/>
    </location>
    <ligand>
        <name>Zn(2+)</name>
        <dbReference type="ChEBI" id="CHEBI:29105"/>
        <label>1</label>
    </ligand>
</feature>
<keyword evidence="3 9" id="KW-0479">Metal-binding</keyword>
<evidence type="ECO:0000256" key="10">
    <source>
        <dbReference type="PROSITE-ProRule" id="PRU00146"/>
    </source>
</evidence>
<feature type="binding site" evidence="9">
    <location>
        <position position="226"/>
    </location>
    <ligand>
        <name>Zn(2+)</name>
        <dbReference type="ChEBI" id="CHEBI:29105"/>
        <label>2</label>
    </ligand>
</feature>
<evidence type="ECO:0000256" key="1">
    <source>
        <dbReference type="ARBA" id="ARBA00004123"/>
    </source>
</evidence>
<dbReference type="GO" id="GO:0006355">
    <property type="term" value="P:regulation of DNA-templated transcription"/>
    <property type="evidence" value="ECO:0007669"/>
    <property type="project" value="TreeGrafter"/>
</dbReference>
<name>A0AAV2QHR9_MEGNR</name>
<evidence type="ECO:0000259" key="13">
    <source>
        <dbReference type="PROSITE" id="PS50016"/>
    </source>
</evidence>
<dbReference type="GO" id="GO:0005634">
    <property type="term" value="C:nucleus"/>
    <property type="evidence" value="ECO:0007669"/>
    <property type="project" value="UniProtKB-SubCell"/>
</dbReference>
<evidence type="ECO:0000256" key="4">
    <source>
        <dbReference type="ARBA" id="ARBA00022771"/>
    </source>
</evidence>
<dbReference type="SMART" id="SM01408">
    <property type="entry name" value="ING"/>
    <property type="match status" value="1"/>
</dbReference>
<keyword evidence="4 10" id="KW-0863">Zinc-finger</keyword>
<evidence type="ECO:0000256" key="3">
    <source>
        <dbReference type="ARBA" id="ARBA00022723"/>
    </source>
</evidence>
<feature type="site" description="Histone H3K4me3 binding" evidence="8">
    <location>
        <position position="222"/>
    </location>
</feature>
<dbReference type="Gene3D" id="6.10.140.1740">
    <property type="match status" value="1"/>
</dbReference>
<dbReference type="InterPro" id="IPR013083">
    <property type="entry name" value="Znf_RING/FYVE/PHD"/>
</dbReference>
<dbReference type="InterPro" id="IPR024610">
    <property type="entry name" value="ING_N_histone-binding"/>
</dbReference>
<comment type="similarity">
    <text evidence="2 11">Belongs to the ING family.</text>
</comment>
<dbReference type="PROSITE" id="PS01359">
    <property type="entry name" value="ZF_PHD_1"/>
    <property type="match status" value="1"/>
</dbReference>
<dbReference type="EMBL" id="CAXKWB010007157">
    <property type="protein sequence ID" value="CAL4085842.1"/>
    <property type="molecule type" value="Genomic_DNA"/>
</dbReference>
<evidence type="ECO:0000256" key="12">
    <source>
        <dbReference type="SAM" id="MobiDB-lite"/>
    </source>
</evidence>
<feature type="non-terminal residue" evidence="14">
    <location>
        <position position="1"/>
    </location>
</feature>
<evidence type="ECO:0000256" key="2">
    <source>
        <dbReference type="ARBA" id="ARBA00010210"/>
    </source>
</evidence>
<dbReference type="PROSITE" id="PS50016">
    <property type="entry name" value="ZF_PHD_2"/>
    <property type="match status" value="1"/>
</dbReference>
<dbReference type="Pfam" id="PF12998">
    <property type="entry name" value="ING"/>
    <property type="match status" value="1"/>
</dbReference>
<feature type="compositionally biased region" description="Basic and acidic residues" evidence="12">
    <location>
        <begin position="123"/>
        <end position="133"/>
    </location>
</feature>
<evidence type="ECO:0000256" key="8">
    <source>
        <dbReference type="PIRSR" id="PIRSR628651-50"/>
    </source>
</evidence>
<feature type="site" description="Histone H3K4me3 binding" evidence="8">
    <location>
        <position position="207"/>
    </location>
</feature>
<comment type="subunit">
    <text evidence="11">Component of an histone acetyltransferase complex. Interacts with H3K4me3 and to a lesser extent with H3K4me2.</text>
</comment>
<keyword evidence="15" id="KW-1185">Reference proteome</keyword>
<dbReference type="AlphaFoldDB" id="A0AAV2QHR9"/>
<feature type="non-terminal residue" evidence="14">
    <location>
        <position position="259"/>
    </location>
</feature>
<dbReference type="GO" id="GO:0008270">
    <property type="term" value="F:zinc ion binding"/>
    <property type="evidence" value="ECO:0007669"/>
    <property type="project" value="UniProtKB-KW"/>
</dbReference>
<dbReference type="InterPro" id="IPR011011">
    <property type="entry name" value="Znf_FYVE_PHD"/>
</dbReference>
<evidence type="ECO:0000256" key="9">
    <source>
        <dbReference type="PIRSR" id="PIRSR628651-51"/>
    </source>
</evidence>
<reference evidence="14 15" key="1">
    <citation type="submission" date="2024-05" db="EMBL/GenBank/DDBJ databases">
        <authorList>
            <person name="Wallberg A."/>
        </authorList>
    </citation>
    <scope>NUCLEOTIDE SEQUENCE [LARGE SCALE GENOMIC DNA]</scope>
</reference>
<feature type="region of interest" description="Disordered" evidence="12">
    <location>
        <begin position="123"/>
        <end position="174"/>
    </location>
</feature>
<feature type="binding site" evidence="9">
    <location>
        <position position="235"/>
    </location>
    <ligand>
        <name>Zn(2+)</name>
        <dbReference type="ChEBI" id="CHEBI:29105"/>
        <label>1</label>
    </ligand>
</feature>
<feature type="site" description="Histone H3K4me3 binding" evidence="8">
    <location>
        <position position="218"/>
    </location>
</feature>
<comment type="domain">
    <text evidence="11">The PHD-type zinc finger mediates the binding to H3K4me3.</text>
</comment>
<dbReference type="SUPFAM" id="SSF57903">
    <property type="entry name" value="FYVE/PHD zinc finger"/>
    <property type="match status" value="1"/>
</dbReference>
<comment type="function">
    <text evidence="11">Component of an histone acetyltransferase complex.</text>
</comment>
<evidence type="ECO:0000313" key="15">
    <source>
        <dbReference type="Proteomes" id="UP001497623"/>
    </source>
</evidence>
<dbReference type="SMART" id="SM00249">
    <property type="entry name" value="PHD"/>
    <property type="match status" value="1"/>
</dbReference>
<evidence type="ECO:0000256" key="5">
    <source>
        <dbReference type="ARBA" id="ARBA00022833"/>
    </source>
</evidence>
<keyword evidence="7 11" id="KW-0539">Nucleus</keyword>
<dbReference type="CDD" id="cd15586">
    <property type="entry name" value="PHD_ING4_5"/>
    <property type="match status" value="1"/>
</dbReference>
<dbReference type="Gene3D" id="3.30.40.10">
    <property type="entry name" value="Zinc/RING finger domain, C3HC4 (zinc finger)"/>
    <property type="match status" value="1"/>
</dbReference>
<dbReference type="FunFam" id="3.30.40.10:FF:000016">
    <property type="entry name" value="Inhibitor of growth protein"/>
    <property type="match status" value="1"/>
</dbReference>
<evidence type="ECO:0000256" key="6">
    <source>
        <dbReference type="ARBA" id="ARBA00022853"/>
    </source>
</evidence>
<dbReference type="InterPro" id="IPR028651">
    <property type="entry name" value="ING_fam"/>
</dbReference>
<dbReference type="Proteomes" id="UP001497623">
    <property type="component" value="Unassembled WGS sequence"/>
</dbReference>
<dbReference type="InterPro" id="IPR019787">
    <property type="entry name" value="Znf_PHD-finger"/>
</dbReference>
<keyword evidence="6 11" id="KW-0156">Chromatin regulator</keyword>
<comment type="subcellular location">
    <subcellularLocation>
        <location evidence="1 11">Nucleus</location>
    </subcellularLocation>
</comment>
<gene>
    <name evidence="14" type="ORF">MNOR_LOCUS12827</name>
</gene>
<dbReference type="GO" id="GO:0006325">
    <property type="term" value="P:chromatin organization"/>
    <property type="evidence" value="ECO:0007669"/>
    <property type="project" value="UniProtKB-KW"/>
</dbReference>
<feature type="domain" description="PHD-type" evidence="13">
    <location>
        <begin position="205"/>
        <end position="254"/>
    </location>
</feature>
<feature type="binding site" evidence="9">
    <location>
        <position position="232"/>
    </location>
    <ligand>
        <name>Zn(2+)</name>
        <dbReference type="ChEBI" id="CHEBI:29105"/>
        <label>1</label>
    </ligand>
</feature>
<dbReference type="InterPro" id="IPR001965">
    <property type="entry name" value="Znf_PHD"/>
</dbReference>
<sequence>LSRFKMATGLHLEHYLDSLENLPTELQRNFHMMRDLDQRAQDVMRNIDQISEDFLLIFFQLKDIALSKKPQKVQKLDQLFDRLIQFDKINRPIYEADLVDKHIRRLDSDLAKFEAEIKEKALNNTKKEEETSTKKKGRKKKGEEKGSKKRKGAESDEETTPTKAGGRKQKKKKIETESVIASVIGLSSVAHPSDVLDMPVDPNEPTYCLCHQVSYGEMIACDKPDCPIEWFHFACVGLTTKPKGKWYCPKCSTERKKKR</sequence>
<evidence type="ECO:0000256" key="11">
    <source>
        <dbReference type="RuleBase" id="RU361213"/>
    </source>
</evidence>
<keyword evidence="5 9" id="KW-0862">Zinc</keyword>
<evidence type="ECO:0000256" key="7">
    <source>
        <dbReference type="ARBA" id="ARBA00023242"/>
    </source>
</evidence>
<protein>
    <recommendedName>
        <fullName evidence="11">Inhibitor of growth protein</fullName>
    </recommendedName>
</protein>
<comment type="caution">
    <text evidence="14">The sequence shown here is derived from an EMBL/GenBank/DDBJ whole genome shotgun (WGS) entry which is preliminary data.</text>
</comment>
<feature type="binding site" evidence="9">
    <location>
        <position position="221"/>
    </location>
    <ligand>
        <name>Zn(2+)</name>
        <dbReference type="ChEBI" id="CHEBI:29105"/>
        <label>2</label>
    </ligand>
</feature>
<feature type="site" description="Histone H3K4me3 binding" evidence="8">
    <location>
        <position position="230"/>
    </location>
</feature>
<dbReference type="PANTHER" id="PTHR10333:SF42">
    <property type="entry name" value="INHIBITOR OF GROWTH PROTEIN 5"/>
    <property type="match status" value="1"/>
</dbReference>
<accession>A0AAV2QHR9</accession>
<proteinExistence type="inferred from homology"/>
<evidence type="ECO:0000313" key="14">
    <source>
        <dbReference type="EMBL" id="CAL4085842.1"/>
    </source>
</evidence>
<dbReference type="PANTHER" id="PTHR10333">
    <property type="entry name" value="INHIBITOR OF GROWTH PROTEIN"/>
    <property type="match status" value="1"/>
</dbReference>
<dbReference type="InterPro" id="IPR019786">
    <property type="entry name" value="Zinc_finger_PHD-type_CS"/>
</dbReference>
<feature type="binding site" evidence="9">
    <location>
        <position position="248"/>
    </location>
    <ligand>
        <name>Zn(2+)</name>
        <dbReference type="ChEBI" id="CHEBI:29105"/>
        <label>2</label>
    </ligand>
</feature>
<organism evidence="14 15">
    <name type="scientific">Meganyctiphanes norvegica</name>
    <name type="common">Northern krill</name>
    <name type="synonym">Thysanopoda norvegica</name>
    <dbReference type="NCBI Taxonomy" id="48144"/>
    <lineage>
        <taxon>Eukaryota</taxon>
        <taxon>Metazoa</taxon>
        <taxon>Ecdysozoa</taxon>
        <taxon>Arthropoda</taxon>
        <taxon>Crustacea</taxon>
        <taxon>Multicrustacea</taxon>
        <taxon>Malacostraca</taxon>
        <taxon>Eumalacostraca</taxon>
        <taxon>Eucarida</taxon>
        <taxon>Euphausiacea</taxon>
        <taxon>Euphausiidae</taxon>
        <taxon>Meganyctiphanes</taxon>
    </lineage>
</organism>
<feature type="binding site" evidence="9">
    <location>
        <position position="210"/>
    </location>
    <ligand>
        <name>Zn(2+)</name>
        <dbReference type="ChEBI" id="CHEBI:29105"/>
        <label>1</label>
    </ligand>
</feature>
<feature type="binding site" evidence="9">
    <location>
        <position position="251"/>
    </location>
    <ligand>
        <name>Zn(2+)</name>
        <dbReference type="ChEBI" id="CHEBI:29105"/>
        <label>2</label>
    </ligand>
</feature>